<keyword evidence="2" id="KW-1185">Reference proteome</keyword>
<reference evidence="1" key="1">
    <citation type="thesis" date="2020" institute="ProQuest LLC" country="789 East Eisenhower Parkway, Ann Arbor, MI, USA">
        <title>Comparative Genomics and Chromosome Evolution.</title>
        <authorList>
            <person name="Mudd A.B."/>
        </authorList>
    </citation>
    <scope>NUCLEOTIDE SEQUENCE</scope>
    <source>
        <strain evidence="1">HN-11 Male</strain>
        <tissue evidence="1">Kidney and liver</tissue>
    </source>
</reference>
<protein>
    <submittedName>
        <fullName evidence="1">Uncharacterized protein</fullName>
    </submittedName>
</protein>
<dbReference type="Proteomes" id="UP000770717">
    <property type="component" value="Unassembled WGS sequence"/>
</dbReference>
<dbReference type="AlphaFoldDB" id="A0A8J6KHI3"/>
<accession>A0A8J6KHI3</accession>
<sequence length="109" mass="13031">MNLALSLGLLFSGTYVVFVNRYIFCSQNNQSEDMRELLKRPICSETIHPMLRNKTFFKHCRLTEFLPLFRFGLFFLCRSYSDDDDALHCIKGWMRPYIILIRLLKKRQS</sequence>
<gene>
    <name evidence="1" type="ORF">GDO78_005299</name>
</gene>
<dbReference type="EMBL" id="WNTK01000002">
    <property type="protein sequence ID" value="KAG9489229.1"/>
    <property type="molecule type" value="Genomic_DNA"/>
</dbReference>
<proteinExistence type="predicted"/>
<organism evidence="1 2">
    <name type="scientific">Eleutherodactylus coqui</name>
    <name type="common">Puerto Rican coqui</name>
    <dbReference type="NCBI Taxonomy" id="57060"/>
    <lineage>
        <taxon>Eukaryota</taxon>
        <taxon>Metazoa</taxon>
        <taxon>Chordata</taxon>
        <taxon>Craniata</taxon>
        <taxon>Vertebrata</taxon>
        <taxon>Euteleostomi</taxon>
        <taxon>Amphibia</taxon>
        <taxon>Batrachia</taxon>
        <taxon>Anura</taxon>
        <taxon>Neobatrachia</taxon>
        <taxon>Hyloidea</taxon>
        <taxon>Eleutherodactylidae</taxon>
        <taxon>Eleutherodactylinae</taxon>
        <taxon>Eleutherodactylus</taxon>
        <taxon>Eleutherodactylus</taxon>
    </lineage>
</organism>
<evidence type="ECO:0000313" key="1">
    <source>
        <dbReference type="EMBL" id="KAG9489229.1"/>
    </source>
</evidence>
<evidence type="ECO:0000313" key="2">
    <source>
        <dbReference type="Proteomes" id="UP000770717"/>
    </source>
</evidence>
<name>A0A8J6KHI3_ELECQ</name>
<comment type="caution">
    <text evidence="1">The sequence shown here is derived from an EMBL/GenBank/DDBJ whole genome shotgun (WGS) entry which is preliminary data.</text>
</comment>